<dbReference type="GO" id="GO:0042121">
    <property type="term" value="P:alginic acid biosynthetic process"/>
    <property type="evidence" value="ECO:0007669"/>
    <property type="project" value="UniProtKB-UniPathway"/>
</dbReference>
<evidence type="ECO:0000313" key="8">
    <source>
        <dbReference type="EMBL" id="SHJ36234.1"/>
    </source>
</evidence>
<dbReference type="SUPFAM" id="SSF52266">
    <property type="entry name" value="SGNH hydrolase"/>
    <property type="match status" value="1"/>
</dbReference>
<sequence>MPAWSVSIKRLLFSILLLLCLIPALQAKFHWAQEAPLYGAYTPAPNPEFSKEGVLAGTFQPALERYLEDNIGFRGWLIRLRNQLSLSLLGVARSSDLVVGQDLVLFQPSPVAAAQGKDFLGDEEVAYRVRRLRAVQEALARRGIPLLFVMAPNKARYQPETLPAAFRQSQTNRTNYTAFVREMKAQQINLLDAAHLFGLWKDTTRYPLFPKGGTHWSGYGAALVADTLFARIEQTGRFDLVNFRRHGPVVVRTDSLRFTDSDLSDPMNLVFPYRHHPTAYPTVTFDSLRAGQQRPNLLIIGDSFNWAFMQFYPYLQTLFAPESRFWGIDGTIFVYNKKYTGTGENLGQLDFRREIESRNFLLLLMTEHNLPNHTLIDRLYDLYYPLPTAAQARVAQIQQQLEANPRYQQRLWQQQYSGSHALADSLHAQALAQYDRELLQPR</sequence>
<dbReference type="InterPro" id="IPR031811">
    <property type="entry name" value="ALGX/ALGJ_SGNH-like"/>
</dbReference>
<dbReference type="GO" id="GO:0042597">
    <property type="term" value="C:periplasmic space"/>
    <property type="evidence" value="ECO:0007669"/>
    <property type="project" value="UniProtKB-SubCell"/>
</dbReference>
<name>A0A1M6IP50_9BACT</name>
<protein>
    <submittedName>
        <fullName evidence="8">SGNH hydrolase-like domain-containing protein, acetyltransferase AlgX</fullName>
    </submittedName>
</protein>
<comment type="subcellular location">
    <subcellularLocation>
        <location evidence="1">Periplasm</location>
    </subcellularLocation>
</comment>
<dbReference type="GO" id="GO:0016787">
    <property type="term" value="F:hydrolase activity"/>
    <property type="evidence" value="ECO:0007669"/>
    <property type="project" value="UniProtKB-KW"/>
</dbReference>
<comment type="pathway">
    <text evidence="2">Glycan biosynthesis; alginate biosynthesis.</text>
</comment>
<evidence type="ECO:0000256" key="4">
    <source>
        <dbReference type="ARBA" id="ARBA00022729"/>
    </source>
</evidence>
<keyword evidence="8" id="KW-0378">Hydrolase</keyword>
<dbReference type="Pfam" id="PF16822">
    <property type="entry name" value="ALGX"/>
    <property type="match status" value="1"/>
</dbReference>
<dbReference type="EMBL" id="FQYN01000006">
    <property type="protein sequence ID" value="SHJ36234.1"/>
    <property type="molecule type" value="Genomic_DNA"/>
</dbReference>
<dbReference type="AlphaFoldDB" id="A0A1M6IP50"/>
<dbReference type="UniPathway" id="UPA00286"/>
<evidence type="ECO:0000256" key="2">
    <source>
        <dbReference type="ARBA" id="ARBA00005182"/>
    </source>
</evidence>
<gene>
    <name evidence="8" type="ORF">SAMN02745146_2919</name>
</gene>
<evidence type="ECO:0000256" key="6">
    <source>
        <dbReference type="ARBA" id="ARBA00022841"/>
    </source>
</evidence>
<organism evidence="8 9">
    <name type="scientific">Hymenobacter daecheongensis DSM 21074</name>
    <dbReference type="NCBI Taxonomy" id="1121955"/>
    <lineage>
        <taxon>Bacteria</taxon>
        <taxon>Pseudomonadati</taxon>
        <taxon>Bacteroidota</taxon>
        <taxon>Cytophagia</taxon>
        <taxon>Cytophagales</taxon>
        <taxon>Hymenobacteraceae</taxon>
        <taxon>Hymenobacter</taxon>
    </lineage>
</organism>
<dbReference type="GO" id="GO:0016740">
    <property type="term" value="F:transferase activity"/>
    <property type="evidence" value="ECO:0007669"/>
    <property type="project" value="UniProtKB-KW"/>
</dbReference>
<keyword evidence="6" id="KW-0016">Alginate biosynthesis</keyword>
<keyword evidence="4" id="KW-0732">Signal</keyword>
<keyword evidence="9" id="KW-1185">Reference proteome</keyword>
<evidence type="ECO:0000256" key="1">
    <source>
        <dbReference type="ARBA" id="ARBA00004418"/>
    </source>
</evidence>
<proteinExistence type="predicted"/>
<reference evidence="8 9" key="1">
    <citation type="submission" date="2016-11" db="EMBL/GenBank/DDBJ databases">
        <authorList>
            <person name="Jaros S."/>
            <person name="Januszkiewicz K."/>
            <person name="Wedrychowicz H."/>
        </authorList>
    </citation>
    <scope>NUCLEOTIDE SEQUENCE [LARGE SCALE GENOMIC DNA]</scope>
    <source>
        <strain evidence="8 9">DSM 21074</strain>
    </source>
</reference>
<evidence type="ECO:0000256" key="3">
    <source>
        <dbReference type="ARBA" id="ARBA00022679"/>
    </source>
</evidence>
<evidence type="ECO:0000256" key="5">
    <source>
        <dbReference type="ARBA" id="ARBA00022764"/>
    </source>
</evidence>
<feature type="domain" description="AlgX/AlgJ SGNH hydrolase-like" evidence="7">
    <location>
        <begin position="101"/>
        <end position="317"/>
    </location>
</feature>
<dbReference type="Proteomes" id="UP000184418">
    <property type="component" value="Unassembled WGS sequence"/>
</dbReference>
<dbReference type="STRING" id="1121955.SAMN02745146_2919"/>
<evidence type="ECO:0000259" key="7">
    <source>
        <dbReference type="Pfam" id="PF16822"/>
    </source>
</evidence>
<accession>A0A1M6IP50</accession>
<keyword evidence="5" id="KW-0574">Periplasm</keyword>
<evidence type="ECO:0000313" key="9">
    <source>
        <dbReference type="Proteomes" id="UP000184418"/>
    </source>
</evidence>
<keyword evidence="3 8" id="KW-0808">Transferase</keyword>